<feature type="domain" description="Transposase IS66 C-terminal" evidence="4">
    <location>
        <begin position="508"/>
        <end position="546"/>
    </location>
</feature>
<proteinExistence type="predicted"/>
<evidence type="ECO:0000259" key="4">
    <source>
        <dbReference type="Pfam" id="PF13817"/>
    </source>
</evidence>
<dbReference type="EMBL" id="JACEMT010000031">
    <property type="protein sequence ID" value="MBA4500984.1"/>
    <property type="molecule type" value="Genomic_DNA"/>
</dbReference>
<dbReference type="InterPro" id="IPR004291">
    <property type="entry name" value="Transposase_IS66_central"/>
</dbReference>
<dbReference type="EMBL" id="JACEMT010000029">
    <property type="protein sequence ID" value="MBA4500858.1"/>
    <property type="molecule type" value="Genomic_DNA"/>
</dbReference>
<dbReference type="NCBIfam" id="NF033517">
    <property type="entry name" value="transpos_IS66"/>
    <property type="match status" value="1"/>
</dbReference>
<dbReference type="PANTHER" id="PTHR33678">
    <property type="entry name" value="BLL1576 PROTEIN"/>
    <property type="match status" value="1"/>
</dbReference>
<reference evidence="7 11" key="1">
    <citation type="submission" date="2020-07" db="EMBL/GenBank/DDBJ databases">
        <title>Bacterium isolated from marien macroalgae.</title>
        <authorList>
            <person name="Zhu K."/>
            <person name="Lu D."/>
            <person name="Du Z."/>
        </authorList>
    </citation>
    <scope>NUCLEOTIDE SEQUENCE [LARGE SCALE GENOMIC DNA]</scope>
    <source>
        <strain evidence="7 11">3-1745</strain>
    </source>
</reference>
<name>A0A7W2AB28_9GAMM</name>
<dbReference type="PANTHER" id="PTHR33678:SF1">
    <property type="entry name" value="BLL1576 PROTEIN"/>
    <property type="match status" value="1"/>
</dbReference>
<dbReference type="InterPro" id="IPR039552">
    <property type="entry name" value="IS66_C"/>
</dbReference>
<evidence type="ECO:0000313" key="6">
    <source>
        <dbReference type="EMBL" id="MBA4500926.1"/>
    </source>
</evidence>
<keyword evidence="1" id="KW-0175">Coiled coil</keyword>
<dbReference type="EMBL" id="JACEMT010000043">
    <property type="protein sequence ID" value="MBA4502295.1"/>
    <property type="molecule type" value="Genomic_DNA"/>
</dbReference>
<dbReference type="EMBL" id="JACEMT010000053">
    <property type="protein sequence ID" value="MBA4503485.1"/>
    <property type="molecule type" value="Genomic_DNA"/>
</dbReference>
<feature type="coiled-coil region" evidence="1">
    <location>
        <begin position="26"/>
        <end position="57"/>
    </location>
</feature>
<protein>
    <submittedName>
        <fullName evidence="7">IS66 family transposase</fullName>
    </submittedName>
</protein>
<evidence type="ECO:0000313" key="8">
    <source>
        <dbReference type="EMBL" id="MBA4502131.1"/>
    </source>
</evidence>
<accession>A0A7W2AB28</accession>
<evidence type="ECO:0000313" key="7">
    <source>
        <dbReference type="EMBL" id="MBA4500984.1"/>
    </source>
</evidence>
<dbReference type="Pfam" id="PF03050">
    <property type="entry name" value="DDE_Tnp_IS66"/>
    <property type="match status" value="1"/>
</dbReference>
<evidence type="ECO:0000259" key="3">
    <source>
        <dbReference type="Pfam" id="PF13007"/>
    </source>
</evidence>
<dbReference type="InterPro" id="IPR052344">
    <property type="entry name" value="Transposase-related"/>
</dbReference>
<keyword evidence="11" id="KW-1185">Reference proteome</keyword>
<dbReference type="EMBL" id="JACEMT010000030">
    <property type="protein sequence ID" value="MBA4500926.1"/>
    <property type="molecule type" value="Genomic_DNA"/>
</dbReference>
<evidence type="ECO:0000313" key="5">
    <source>
        <dbReference type="EMBL" id="MBA4500858.1"/>
    </source>
</evidence>
<evidence type="ECO:0000313" key="10">
    <source>
        <dbReference type="EMBL" id="MBA4503485.1"/>
    </source>
</evidence>
<dbReference type="AlphaFoldDB" id="A0A7W2AB28"/>
<dbReference type="RefSeq" id="WP_181736332.1">
    <property type="nucleotide sequence ID" value="NZ_JACEMT010000029.1"/>
</dbReference>
<dbReference type="Proteomes" id="UP000538931">
    <property type="component" value="Unassembled WGS sequence"/>
</dbReference>
<feature type="domain" description="Transposase IS66 central" evidence="2">
    <location>
        <begin position="210"/>
        <end position="501"/>
    </location>
</feature>
<dbReference type="EMBL" id="JACEMT010000042">
    <property type="protein sequence ID" value="MBA4502131.1"/>
    <property type="molecule type" value="Genomic_DNA"/>
</dbReference>
<organism evidence="7 11">
    <name type="scientific">Marinobacterium marinum</name>
    <dbReference type="NCBI Taxonomy" id="2756129"/>
    <lineage>
        <taxon>Bacteria</taxon>
        <taxon>Pseudomonadati</taxon>
        <taxon>Pseudomonadota</taxon>
        <taxon>Gammaproteobacteria</taxon>
        <taxon>Oceanospirillales</taxon>
        <taxon>Oceanospirillaceae</taxon>
        <taxon>Marinobacterium</taxon>
    </lineage>
</organism>
<dbReference type="Pfam" id="PF13817">
    <property type="entry name" value="DDE_Tnp_IS66_C"/>
    <property type="match status" value="1"/>
</dbReference>
<evidence type="ECO:0000313" key="9">
    <source>
        <dbReference type="EMBL" id="MBA4502295.1"/>
    </source>
</evidence>
<comment type="caution">
    <text evidence="7">The sequence shown here is derived from an EMBL/GenBank/DDBJ whole genome shotgun (WGS) entry which is preliminary data.</text>
</comment>
<feature type="domain" description="Transposase TnpC homeodomain" evidence="3">
    <location>
        <begin position="71"/>
        <end position="147"/>
    </location>
</feature>
<gene>
    <name evidence="5" type="ORF">H1S06_00535</name>
    <name evidence="6" type="ORF">H1S06_00890</name>
    <name evidence="7" type="ORF">H1S06_01200</name>
    <name evidence="8" type="ORF">H1S06_07095</name>
    <name evidence="9" type="ORF">H1S06_07970</name>
    <name evidence="10" type="ORF">H1S06_14085</name>
</gene>
<evidence type="ECO:0000259" key="2">
    <source>
        <dbReference type="Pfam" id="PF03050"/>
    </source>
</evidence>
<sequence>MKTQPETTSKTPDISSLSTADLLSMVAGLQQQLASKEDELERQNQVLEQRDQAVKARDRQLQQREQYILLLEEMLRLQRIQRFAASSEKTAHQIHLFDESELEAEIDQLRDQLPDDIEAAEGDTPAVTPAPKRRQRGFSDHLLRERIELQLSDEEKAGAVKTFFTKVKEELDYIPAQLKVLEYWQEKAVFEENGDERILAAARPTHPLGKCIATPALLAYLITSKYADGLPLYRQEQMFKRLGHELCRTRMAHWIIRLDEVFKPLINLMREAQNSAAYLQADETRIQVLKEDGKAAQSDKWMWVTRGGPPGQPSVLFAYDPSRSGAVPVRLLDDFKGVLQADGYSGYAPICSANELTRIGCWDHARRKFIEATKGAKPAGKGKQTKLSKADVALGHINKLYAIERQIKDLNPNERYRIRQELSLPKLEVFKSWLDANVGRVMKGGLTRKAMEYTLNQWPTLIGYCKRGDLHISNVLAENAIRPFAVGRKAWLFADTPQGAHASATCYSLIETAKANDLEPSAYIRHVLERIADADTLEKLERLLPWNVELERTSKKVAQYS</sequence>
<evidence type="ECO:0000313" key="11">
    <source>
        <dbReference type="Proteomes" id="UP000538931"/>
    </source>
</evidence>
<dbReference type="Pfam" id="PF13007">
    <property type="entry name" value="LZ_Tnp_IS66"/>
    <property type="match status" value="1"/>
</dbReference>
<evidence type="ECO:0000256" key="1">
    <source>
        <dbReference type="SAM" id="Coils"/>
    </source>
</evidence>
<dbReference type="InterPro" id="IPR024463">
    <property type="entry name" value="Transposase_TnpC_homeodom"/>
</dbReference>